<gene>
    <name evidence="1" type="ORF">FBF37_02415</name>
</gene>
<evidence type="ECO:0000313" key="1">
    <source>
        <dbReference type="EMBL" id="QCT42311.1"/>
    </source>
</evidence>
<dbReference type="RefSeq" id="WP_138079140.1">
    <property type="nucleotide sequence ID" value="NZ_CP040004.1"/>
</dbReference>
<evidence type="ECO:0000313" key="2">
    <source>
        <dbReference type="Proteomes" id="UP000310639"/>
    </source>
</evidence>
<dbReference type="KEGG" id="nft:FBF37_02415"/>
<dbReference type="Proteomes" id="UP000310639">
    <property type="component" value="Chromosome"/>
</dbReference>
<keyword evidence="2" id="KW-1185">Reference proteome</keyword>
<proteinExistence type="predicted"/>
<sequence>MLREGPIPAGVQILKVDYDSRQDLRQKYGVTKQSTFVELDDDDDDHDHDIWVGYGQEKSINAILRNL</sequence>
<reference evidence="1 2" key="1">
    <citation type="submission" date="2019-04" db="EMBL/GenBank/DDBJ databases">
        <title>Saccharibacteria TM7 genomes.</title>
        <authorList>
            <person name="Bor B."/>
            <person name="He X."/>
            <person name="Chen T."/>
            <person name="Dewhirst F.E."/>
        </authorList>
    </citation>
    <scope>NUCLEOTIDE SEQUENCE [LARGE SCALE GENOMIC DNA]</scope>
    <source>
        <strain evidence="1 2">BB001</strain>
    </source>
</reference>
<accession>A0A4P9A3D6</accession>
<dbReference type="OrthoDB" id="9790194at2"/>
<protein>
    <submittedName>
        <fullName evidence="1">Uncharacterized protein</fullName>
    </submittedName>
</protein>
<organism evidence="1 2">
    <name type="scientific">Candidatus Nanosynbacter featherlites</name>
    <dbReference type="NCBI Taxonomy" id="2572088"/>
    <lineage>
        <taxon>Bacteria</taxon>
        <taxon>Candidatus Saccharimonadota</taxon>
        <taxon>Candidatus Saccharimonadia</taxon>
        <taxon>Candidatus Nanosynbacterales</taxon>
        <taxon>Candidatus Nanosynbacteraceae</taxon>
        <taxon>Candidatus Nanosynbacter</taxon>
    </lineage>
</organism>
<dbReference type="AlphaFoldDB" id="A0A4P9A3D6"/>
<name>A0A4P9A3D6_9BACT</name>
<dbReference type="EMBL" id="CP040004">
    <property type="protein sequence ID" value="QCT42311.1"/>
    <property type="molecule type" value="Genomic_DNA"/>
</dbReference>